<evidence type="ECO:0000256" key="1">
    <source>
        <dbReference type="SAM" id="Phobius"/>
    </source>
</evidence>
<organism evidence="2 3">
    <name type="scientific">Solanum verrucosum</name>
    <dbReference type="NCBI Taxonomy" id="315347"/>
    <lineage>
        <taxon>Eukaryota</taxon>
        <taxon>Viridiplantae</taxon>
        <taxon>Streptophyta</taxon>
        <taxon>Embryophyta</taxon>
        <taxon>Tracheophyta</taxon>
        <taxon>Spermatophyta</taxon>
        <taxon>Magnoliopsida</taxon>
        <taxon>eudicotyledons</taxon>
        <taxon>Gunneridae</taxon>
        <taxon>Pentapetalae</taxon>
        <taxon>asterids</taxon>
        <taxon>lamiids</taxon>
        <taxon>Solanales</taxon>
        <taxon>Solanaceae</taxon>
        <taxon>Solanoideae</taxon>
        <taxon>Solaneae</taxon>
        <taxon>Solanum</taxon>
    </lineage>
</organism>
<gene>
    <name evidence="2" type="ORF">MTR67_024216</name>
</gene>
<dbReference type="AlphaFoldDB" id="A0AAF0TSG7"/>
<reference evidence="2" key="1">
    <citation type="submission" date="2023-08" db="EMBL/GenBank/DDBJ databases">
        <title>A de novo genome assembly of Solanum verrucosum Schlechtendal, a Mexican diploid species geographically isolated from the other diploid A-genome species in potato relatives.</title>
        <authorList>
            <person name="Hosaka K."/>
        </authorList>
    </citation>
    <scope>NUCLEOTIDE SEQUENCE</scope>
    <source>
        <tissue evidence="2">Young leaves</tissue>
    </source>
</reference>
<feature type="transmembrane region" description="Helical" evidence="1">
    <location>
        <begin position="48"/>
        <end position="71"/>
    </location>
</feature>
<keyword evidence="1" id="KW-0472">Membrane</keyword>
<keyword evidence="1" id="KW-1133">Transmembrane helix</keyword>
<name>A0AAF0TSG7_SOLVR</name>
<sequence length="80" mass="9389">MKKLVGCLRKQKLEHQIRLDLIRSKTGMNKAPSNKFSRNLNFQPNVDLYAYLFVWISFFPTKTLINCLVFYGEGRSSMEN</sequence>
<accession>A0AAF0TSG7</accession>
<dbReference type="Proteomes" id="UP001234989">
    <property type="component" value="Chromosome 5"/>
</dbReference>
<evidence type="ECO:0000313" key="2">
    <source>
        <dbReference type="EMBL" id="WMV30831.1"/>
    </source>
</evidence>
<protein>
    <submittedName>
        <fullName evidence="2">Uncharacterized protein</fullName>
    </submittedName>
</protein>
<proteinExistence type="predicted"/>
<dbReference type="EMBL" id="CP133616">
    <property type="protein sequence ID" value="WMV30831.1"/>
    <property type="molecule type" value="Genomic_DNA"/>
</dbReference>
<evidence type="ECO:0000313" key="3">
    <source>
        <dbReference type="Proteomes" id="UP001234989"/>
    </source>
</evidence>
<keyword evidence="3" id="KW-1185">Reference proteome</keyword>
<keyword evidence="1" id="KW-0812">Transmembrane</keyword>